<gene>
    <name evidence="1" type="ORF">DSO57_1030673</name>
</gene>
<organism evidence="1 2">
    <name type="scientific">Entomophthora muscae</name>
    <dbReference type="NCBI Taxonomy" id="34485"/>
    <lineage>
        <taxon>Eukaryota</taxon>
        <taxon>Fungi</taxon>
        <taxon>Fungi incertae sedis</taxon>
        <taxon>Zoopagomycota</taxon>
        <taxon>Entomophthoromycotina</taxon>
        <taxon>Entomophthoromycetes</taxon>
        <taxon>Entomophthorales</taxon>
        <taxon>Entomophthoraceae</taxon>
        <taxon>Entomophthora</taxon>
    </lineage>
</organism>
<sequence>MFFLMEGLYLALGISTRFRSLSTDFELELPEYGEIGLSNSPCVDIHMQFGQSKP</sequence>
<protein>
    <submittedName>
        <fullName evidence="1">Uncharacterized protein</fullName>
    </submittedName>
</protein>
<comment type="caution">
    <text evidence="1">The sequence shown here is derived from an EMBL/GenBank/DDBJ whole genome shotgun (WGS) entry which is preliminary data.</text>
</comment>
<reference evidence="1" key="1">
    <citation type="submission" date="2022-04" db="EMBL/GenBank/DDBJ databases">
        <title>Genome of the entomopathogenic fungus Entomophthora muscae.</title>
        <authorList>
            <person name="Elya C."/>
            <person name="Lovett B.R."/>
            <person name="Lee E."/>
            <person name="Macias A.M."/>
            <person name="Hajek A.E."/>
            <person name="De Bivort B.L."/>
            <person name="Kasson M.T."/>
            <person name="De Fine Licht H.H."/>
            <person name="Stajich J.E."/>
        </authorList>
    </citation>
    <scope>NUCLEOTIDE SEQUENCE</scope>
    <source>
        <strain evidence="1">Berkeley</strain>
    </source>
</reference>
<accession>A0ACC2RFI4</accession>
<keyword evidence="2" id="KW-1185">Reference proteome</keyword>
<evidence type="ECO:0000313" key="2">
    <source>
        <dbReference type="Proteomes" id="UP001165960"/>
    </source>
</evidence>
<dbReference type="EMBL" id="QTSX02007313">
    <property type="protein sequence ID" value="KAJ9048843.1"/>
    <property type="molecule type" value="Genomic_DNA"/>
</dbReference>
<name>A0ACC2RFI4_9FUNG</name>
<dbReference type="Proteomes" id="UP001165960">
    <property type="component" value="Unassembled WGS sequence"/>
</dbReference>
<proteinExistence type="predicted"/>
<evidence type="ECO:0000313" key="1">
    <source>
        <dbReference type="EMBL" id="KAJ9048843.1"/>
    </source>
</evidence>